<dbReference type="AlphaFoldDB" id="A0A371IFV0"/>
<organism evidence="2 3">
    <name type="scientific">Mucuna pruriens</name>
    <name type="common">Velvet bean</name>
    <name type="synonym">Dolichos pruriens</name>
    <dbReference type="NCBI Taxonomy" id="157652"/>
    <lineage>
        <taxon>Eukaryota</taxon>
        <taxon>Viridiplantae</taxon>
        <taxon>Streptophyta</taxon>
        <taxon>Embryophyta</taxon>
        <taxon>Tracheophyta</taxon>
        <taxon>Spermatophyta</taxon>
        <taxon>Magnoliopsida</taxon>
        <taxon>eudicotyledons</taxon>
        <taxon>Gunneridae</taxon>
        <taxon>Pentapetalae</taxon>
        <taxon>rosids</taxon>
        <taxon>fabids</taxon>
        <taxon>Fabales</taxon>
        <taxon>Fabaceae</taxon>
        <taxon>Papilionoideae</taxon>
        <taxon>50 kb inversion clade</taxon>
        <taxon>NPAAA clade</taxon>
        <taxon>indigoferoid/millettioid clade</taxon>
        <taxon>Phaseoleae</taxon>
        <taxon>Mucuna</taxon>
    </lineage>
</organism>
<protein>
    <submittedName>
        <fullName evidence="2">Uncharacterized protein</fullName>
    </submittedName>
</protein>
<keyword evidence="3" id="KW-1185">Reference proteome</keyword>
<evidence type="ECO:0000313" key="3">
    <source>
        <dbReference type="Proteomes" id="UP000257109"/>
    </source>
</evidence>
<feature type="compositionally biased region" description="Basic and acidic residues" evidence="1">
    <location>
        <begin position="1"/>
        <end position="15"/>
    </location>
</feature>
<evidence type="ECO:0000313" key="2">
    <source>
        <dbReference type="EMBL" id="RDY13864.1"/>
    </source>
</evidence>
<dbReference type="Proteomes" id="UP000257109">
    <property type="component" value="Unassembled WGS sequence"/>
</dbReference>
<feature type="region of interest" description="Disordered" evidence="1">
    <location>
        <begin position="1"/>
        <end position="35"/>
    </location>
</feature>
<accession>A0A371IFV0</accession>
<gene>
    <name evidence="2" type="ORF">CR513_01147</name>
</gene>
<proteinExistence type="predicted"/>
<reference evidence="2" key="1">
    <citation type="submission" date="2018-05" db="EMBL/GenBank/DDBJ databases">
        <title>Draft genome of Mucuna pruriens seed.</title>
        <authorList>
            <person name="Nnadi N.E."/>
            <person name="Vos R."/>
            <person name="Hasami M.H."/>
            <person name="Devisetty U.K."/>
            <person name="Aguiy J.C."/>
        </authorList>
    </citation>
    <scope>NUCLEOTIDE SEQUENCE [LARGE SCALE GENOMIC DNA]</scope>
    <source>
        <strain evidence="2">JCA_2017</strain>
    </source>
</reference>
<name>A0A371IFV0_MUCPR</name>
<evidence type="ECO:0000256" key="1">
    <source>
        <dbReference type="SAM" id="MobiDB-lite"/>
    </source>
</evidence>
<dbReference type="EMBL" id="QJKJ01000182">
    <property type="protein sequence ID" value="RDY13864.1"/>
    <property type="molecule type" value="Genomic_DNA"/>
</dbReference>
<sequence>MDERVASPNRRRDEEPGQALDSANRVEEGSHPYPSDNITVVAYIEGNDNLHPKPPVPFIIQVATKPVYNNNVVPWRYLMEET</sequence>
<feature type="non-terminal residue" evidence="2">
    <location>
        <position position="1"/>
    </location>
</feature>
<comment type="caution">
    <text evidence="2">The sequence shown here is derived from an EMBL/GenBank/DDBJ whole genome shotgun (WGS) entry which is preliminary data.</text>
</comment>